<evidence type="ECO:0000313" key="1">
    <source>
        <dbReference type="EMBL" id="KAA3486770.1"/>
    </source>
</evidence>
<dbReference type="PANTHER" id="PTHR11697">
    <property type="entry name" value="GENERAL TRANSCRIPTION FACTOR 2-RELATED ZINC FINGER PROTEIN"/>
    <property type="match status" value="1"/>
</dbReference>
<dbReference type="AlphaFoldDB" id="A0A5B6WY00"/>
<protein>
    <submittedName>
        <fullName evidence="1">Zinc finger MYM-type protein 1-like</fullName>
    </submittedName>
</protein>
<dbReference type="PANTHER" id="PTHR11697:SF231">
    <property type="entry name" value="TTF-TYPE DOMAIN-CONTAINING PROTEIN"/>
    <property type="match status" value="1"/>
</dbReference>
<proteinExistence type="predicted"/>
<dbReference type="OrthoDB" id="6778351at2759"/>
<sequence>MSSFTTQILGILNAMQLVSSIKALLQKPRECGWNALFEKVKSFSEDHDIEVPDLNSQHKVDSLLYEMNSRFSDNAMEFMALSFALDLYWLVNIFYLNDFTELEKKHLKIQFDHFELDAH</sequence>
<dbReference type="InterPro" id="IPR055298">
    <property type="entry name" value="AtLOH3-like"/>
</dbReference>
<dbReference type="EMBL" id="SMMG02000001">
    <property type="protein sequence ID" value="KAA3486770.1"/>
    <property type="molecule type" value="Genomic_DNA"/>
</dbReference>
<keyword evidence="2" id="KW-1185">Reference proteome</keyword>
<accession>A0A5B6WY00</accession>
<evidence type="ECO:0000313" key="2">
    <source>
        <dbReference type="Proteomes" id="UP000325315"/>
    </source>
</evidence>
<name>A0A5B6WY00_9ROSI</name>
<dbReference type="Proteomes" id="UP000325315">
    <property type="component" value="Unassembled WGS sequence"/>
</dbReference>
<organism evidence="1 2">
    <name type="scientific">Gossypium australe</name>
    <dbReference type="NCBI Taxonomy" id="47621"/>
    <lineage>
        <taxon>Eukaryota</taxon>
        <taxon>Viridiplantae</taxon>
        <taxon>Streptophyta</taxon>
        <taxon>Embryophyta</taxon>
        <taxon>Tracheophyta</taxon>
        <taxon>Spermatophyta</taxon>
        <taxon>Magnoliopsida</taxon>
        <taxon>eudicotyledons</taxon>
        <taxon>Gunneridae</taxon>
        <taxon>Pentapetalae</taxon>
        <taxon>rosids</taxon>
        <taxon>malvids</taxon>
        <taxon>Malvales</taxon>
        <taxon>Malvaceae</taxon>
        <taxon>Malvoideae</taxon>
        <taxon>Gossypium</taxon>
    </lineage>
</organism>
<comment type="caution">
    <text evidence="1">The sequence shown here is derived from an EMBL/GenBank/DDBJ whole genome shotgun (WGS) entry which is preliminary data.</text>
</comment>
<gene>
    <name evidence="1" type="ORF">EPI10_030646</name>
</gene>
<reference evidence="1" key="1">
    <citation type="submission" date="2019-08" db="EMBL/GenBank/DDBJ databases">
        <authorList>
            <person name="Liu F."/>
        </authorList>
    </citation>
    <scope>NUCLEOTIDE SEQUENCE [LARGE SCALE GENOMIC DNA]</scope>
    <source>
        <strain evidence="1">PA1801</strain>
        <tissue evidence="1">Leaf</tissue>
    </source>
</reference>